<evidence type="ECO:0000256" key="1">
    <source>
        <dbReference type="SAM" id="Phobius"/>
    </source>
</evidence>
<dbReference type="GO" id="GO:0005829">
    <property type="term" value="C:cytosol"/>
    <property type="evidence" value="ECO:0007669"/>
    <property type="project" value="TreeGrafter"/>
</dbReference>
<dbReference type="PANTHER" id="PTHR13554">
    <property type="entry name" value="26S PROTEASOME NON-ATPASE REGULATORY SUBUNIT 5-RELATED"/>
    <property type="match status" value="1"/>
</dbReference>
<gene>
    <name evidence="2" type="ORF">Acr_00g0074210</name>
</gene>
<dbReference type="PANTHER" id="PTHR13554:SF10">
    <property type="entry name" value="26S PROTEASOME NON-ATPASE REGULATORY SUBUNIT 5"/>
    <property type="match status" value="1"/>
</dbReference>
<dbReference type="Proteomes" id="UP000585474">
    <property type="component" value="Unassembled WGS sequence"/>
</dbReference>
<proteinExistence type="predicted"/>
<accession>A0A7J0DSB8</accession>
<organism evidence="2 3">
    <name type="scientific">Actinidia rufa</name>
    <dbReference type="NCBI Taxonomy" id="165716"/>
    <lineage>
        <taxon>Eukaryota</taxon>
        <taxon>Viridiplantae</taxon>
        <taxon>Streptophyta</taxon>
        <taxon>Embryophyta</taxon>
        <taxon>Tracheophyta</taxon>
        <taxon>Spermatophyta</taxon>
        <taxon>Magnoliopsida</taxon>
        <taxon>eudicotyledons</taxon>
        <taxon>Gunneridae</taxon>
        <taxon>Pentapetalae</taxon>
        <taxon>asterids</taxon>
        <taxon>Ericales</taxon>
        <taxon>Actinidiaceae</taxon>
        <taxon>Actinidia</taxon>
    </lineage>
</organism>
<dbReference type="AlphaFoldDB" id="A0A7J0DSB8"/>
<reference evidence="3" key="1">
    <citation type="submission" date="2019-07" db="EMBL/GenBank/DDBJ databases">
        <title>De Novo Assembly of kiwifruit Actinidia rufa.</title>
        <authorList>
            <person name="Sugita-Konishi S."/>
            <person name="Sato K."/>
            <person name="Mori E."/>
            <person name="Abe Y."/>
            <person name="Kisaki G."/>
            <person name="Hamano K."/>
            <person name="Suezawa K."/>
            <person name="Otani M."/>
            <person name="Fukuda T."/>
            <person name="Manabe T."/>
            <person name="Gomi K."/>
            <person name="Tabuchi M."/>
            <person name="Akimitsu K."/>
            <person name="Kataoka I."/>
        </authorList>
    </citation>
    <scope>NUCLEOTIDE SEQUENCE [LARGE SCALE GENOMIC DNA]</scope>
    <source>
        <strain evidence="3">cv. Fuchu</strain>
    </source>
</reference>
<keyword evidence="1" id="KW-1133">Transmembrane helix</keyword>
<dbReference type="InterPro" id="IPR019538">
    <property type="entry name" value="PSMD5"/>
</dbReference>
<name>A0A7J0DSB8_9ERIC</name>
<protein>
    <submittedName>
        <fullName evidence="2">ARM repeat superfamily protein</fullName>
    </submittedName>
</protein>
<dbReference type="OrthoDB" id="10250600at2759"/>
<feature type="transmembrane region" description="Helical" evidence="1">
    <location>
        <begin position="99"/>
        <end position="118"/>
    </location>
</feature>
<dbReference type="EMBL" id="BJWL01000375">
    <property type="protein sequence ID" value="GFS41422.1"/>
    <property type="molecule type" value="Genomic_DNA"/>
</dbReference>
<keyword evidence="1" id="KW-0472">Membrane</keyword>
<sequence>MVRLVTLAVPGAPRGAGRVRVLALVVKLFSISSSVASVVYNSNLLSLLEADVSNVNDTLVTLSVLELYYECLDYLADYTPVCPADTTAFRKFIDKHRHIGLSVATSLPIVILVLLFVVMIKISYIVITASDLVTFGKLAGVAMVDCLLKDKVAVQALRVVVVAVLVLSILQWSSLLLQAMSLWPYLHLRLSCFETWCHD</sequence>
<comment type="caution">
    <text evidence="2">The sequence shown here is derived from an EMBL/GenBank/DDBJ whole genome shotgun (WGS) entry which is preliminary data.</text>
</comment>
<feature type="transmembrane region" description="Helical" evidence="1">
    <location>
        <begin position="124"/>
        <end position="144"/>
    </location>
</feature>
<evidence type="ECO:0000313" key="2">
    <source>
        <dbReference type="EMBL" id="GFS41422.1"/>
    </source>
</evidence>
<feature type="transmembrane region" description="Helical" evidence="1">
    <location>
        <begin position="156"/>
        <end position="180"/>
    </location>
</feature>
<evidence type="ECO:0000313" key="3">
    <source>
        <dbReference type="Proteomes" id="UP000585474"/>
    </source>
</evidence>
<feature type="transmembrane region" description="Helical" evidence="1">
    <location>
        <begin position="20"/>
        <end position="40"/>
    </location>
</feature>
<keyword evidence="3" id="KW-1185">Reference proteome</keyword>
<dbReference type="GO" id="GO:0043248">
    <property type="term" value="P:proteasome assembly"/>
    <property type="evidence" value="ECO:0007669"/>
    <property type="project" value="InterPro"/>
</dbReference>
<keyword evidence="1" id="KW-0812">Transmembrane</keyword>